<dbReference type="AlphaFoldDB" id="A0A1V9YK39"/>
<evidence type="ECO:0000313" key="3">
    <source>
        <dbReference type="EMBL" id="OQR86079.1"/>
    </source>
</evidence>
<evidence type="ECO:0000313" key="4">
    <source>
        <dbReference type="Proteomes" id="UP000243579"/>
    </source>
</evidence>
<proteinExistence type="predicted"/>
<dbReference type="InterPro" id="IPR000387">
    <property type="entry name" value="Tyr_Pase_dom"/>
</dbReference>
<accession>A0A1V9YK39</accession>
<feature type="region of interest" description="Disordered" evidence="1">
    <location>
        <begin position="503"/>
        <end position="554"/>
    </location>
</feature>
<dbReference type="SUPFAM" id="SSF52799">
    <property type="entry name" value="(Phosphotyrosine protein) phosphatases II"/>
    <property type="match status" value="1"/>
</dbReference>
<dbReference type="Gene3D" id="3.90.190.10">
    <property type="entry name" value="Protein tyrosine phosphatase superfamily"/>
    <property type="match status" value="1"/>
</dbReference>
<protein>
    <recommendedName>
        <fullName evidence="2">Tyrosine specific protein phosphatases domain-containing protein</fullName>
    </recommendedName>
</protein>
<dbReference type="Proteomes" id="UP000243579">
    <property type="component" value="Unassembled WGS sequence"/>
</dbReference>
<sequence length="554" mass="61260">MTSPPRPPTRPLLPIAGTVGPREWEKSLTIKCRFCGGPKCKRCSEHAALLKTDSPVTGLHADWVTESILGMMRPSSRLMQTYRIAEQFTHLKIKAVFNLTMPGEHPHCGDGNGISGFPYDPEMDLMAHQIQFYNFGWEDMTSPSLALMLDIVTVMASILAHGQQKVAVHCHAGYGDLSCFGQTDIASLGRTGLAIACTLAIGIVRRGRPGSIQTHGQVAFVGRFHDYLRQAKLVFALPTIHDRFSLQTILERERLQFHPTPPTTSMILPPRIVSYLCKLLEAWALKDVDAVCIAFVGHVPHTTYTISLQPHLQLLLGNYTESVDTWRDFCVTSDELLPIKAQMNSGEPNWPRPDAAFDKPVFAGLLLDWLEHLNPPLVEPNLLSDIAALDKAPLATLRTIERILETLRLCKTQLETATTKYRVVSSATEILDALYARAAMALTQVPSLRSRSLIPAIRALVELNWSSPSPLQFGRHLDSVASDAKNENDEVIRTIPRGSGKSLLVEKAPVSPAKDSPPKHLEKLPRRPRDVGMEMPKDEKSDRDVGGVAPTTIK</sequence>
<dbReference type="OrthoDB" id="2017893at2759"/>
<dbReference type="STRING" id="1202772.A0A1V9YK39"/>
<feature type="compositionally biased region" description="Basic and acidic residues" evidence="1">
    <location>
        <begin position="516"/>
        <end position="545"/>
    </location>
</feature>
<dbReference type="EMBL" id="JNBR01001530">
    <property type="protein sequence ID" value="OQR86079.1"/>
    <property type="molecule type" value="Genomic_DNA"/>
</dbReference>
<keyword evidence="4" id="KW-1185">Reference proteome</keyword>
<reference evidence="3 4" key="1">
    <citation type="journal article" date="2014" name="Genome Biol. Evol.">
        <title>The secreted proteins of Achlya hypogyna and Thraustotheca clavata identify the ancestral oomycete secretome and reveal gene acquisitions by horizontal gene transfer.</title>
        <authorList>
            <person name="Misner I."/>
            <person name="Blouin N."/>
            <person name="Leonard G."/>
            <person name="Richards T.A."/>
            <person name="Lane C.E."/>
        </authorList>
    </citation>
    <scope>NUCLEOTIDE SEQUENCE [LARGE SCALE GENOMIC DNA]</scope>
    <source>
        <strain evidence="3 4">ATCC 48635</strain>
    </source>
</reference>
<dbReference type="InterPro" id="IPR029021">
    <property type="entry name" value="Prot-tyrosine_phosphatase-like"/>
</dbReference>
<comment type="caution">
    <text evidence="3">The sequence shown here is derived from an EMBL/GenBank/DDBJ whole genome shotgun (WGS) entry which is preliminary data.</text>
</comment>
<dbReference type="InterPro" id="IPR050561">
    <property type="entry name" value="PTP"/>
</dbReference>
<gene>
    <name evidence="3" type="ORF">ACHHYP_10988</name>
</gene>
<evidence type="ECO:0000256" key="1">
    <source>
        <dbReference type="SAM" id="MobiDB-lite"/>
    </source>
</evidence>
<organism evidence="3 4">
    <name type="scientific">Achlya hypogyna</name>
    <name type="common">Oomycete</name>
    <name type="synonym">Protoachlya hypogyna</name>
    <dbReference type="NCBI Taxonomy" id="1202772"/>
    <lineage>
        <taxon>Eukaryota</taxon>
        <taxon>Sar</taxon>
        <taxon>Stramenopiles</taxon>
        <taxon>Oomycota</taxon>
        <taxon>Saprolegniomycetes</taxon>
        <taxon>Saprolegniales</taxon>
        <taxon>Achlyaceae</taxon>
        <taxon>Achlya</taxon>
    </lineage>
</organism>
<dbReference type="PROSITE" id="PS50056">
    <property type="entry name" value="TYR_PHOSPHATASE_2"/>
    <property type="match status" value="1"/>
</dbReference>
<name>A0A1V9YK39_ACHHY</name>
<feature type="domain" description="Tyrosine specific protein phosphatases" evidence="2">
    <location>
        <begin position="149"/>
        <end position="219"/>
    </location>
</feature>
<dbReference type="PANTHER" id="PTHR23339">
    <property type="entry name" value="TYROSINE SPECIFIC PROTEIN PHOSPHATASE AND DUAL SPECIFICITY PROTEIN PHOSPHATASE"/>
    <property type="match status" value="1"/>
</dbReference>
<evidence type="ECO:0000259" key="2">
    <source>
        <dbReference type="PROSITE" id="PS50056"/>
    </source>
</evidence>